<dbReference type="Proteomes" id="UP000005877">
    <property type="component" value="Chromosome"/>
</dbReference>
<organism evidence="2 3">
    <name type="scientific">Methanothrix harundinacea (strain 6Ac)</name>
    <name type="common">Methanosaeta harundinacea</name>
    <dbReference type="NCBI Taxonomy" id="1110509"/>
    <lineage>
        <taxon>Archaea</taxon>
        <taxon>Methanobacteriati</taxon>
        <taxon>Methanobacteriota</taxon>
        <taxon>Stenosarchaea group</taxon>
        <taxon>Methanomicrobia</taxon>
        <taxon>Methanotrichales</taxon>
        <taxon>Methanotrichaceae</taxon>
        <taxon>Methanothrix</taxon>
    </lineage>
</organism>
<dbReference type="SUPFAM" id="SSF53850">
    <property type="entry name" value="Periplasmic binding protein-like II"/>
    <property type="match status" value="1"/>
</dbReference>
<dbReference type="InterPro" id="IPR024370">
    <property type="entry name" value="PBP_domain"/>
</dbReference>
<dbReference type="OrthoDB" id="14917at2157"/>
<dbReference type="PANTHER" id="PTHR37945">
    <property type="entry name" value="EXTRACELLULAR TUNGSTATE BINDING PROTEIN"/>
    <property type="match status" value="1"/>
</dbReference>
<dbReference type="InterPro" id="IPR052738">
    <property type="entry name" value="ABC-Tungstate_binding"/>
</dbReference>
<gene>
    <name evidence="2" type="ordered locus">Mhar_1363</name>
</gene>
<evidence type="ECO:0000259" key="1">
    <source>
        <dbReference type="Pfam" id="PF12849"/>
    </source>
</evidence>
<reference evidence="2 3" key="1">
    <citation type="journal article" date="2012" name="PLoS ONE">
        <title>The genome characteristics and predicted function of methyl-group oxidation pathway in the obligate aceticlastic methanogens, Methanosaeta spp.</title>
        <authorList>
            <person name="Zhu J."/>
            <person name="Zheng H."/>
            <person name="Ai G."/>
            <person name="Zhang G."/>
            <person name="Liu D."/>
            <person name="Liu X."/>
            <person name="Dong X."/>
        </authorList>
    </citation>
    <scope>NUCLEOTIDE SEQUENCE [LARGE SCALE GENOMIC DNA]</scope>
    <source>
        <strain evidence="2 3">6Ac</strain>
    </source>
</reference>
<keyword evidence="3" id="KW-1185">Reference proteome</keyword>
<dbReference type="STRING" id="1110509.Mhar_1363"/>
<dbReference type="GeneID" id="12510532"/>
<dbReference type="KEGG" id="mhi:Mhar_1363"/>
<protein>
    <submittedName>
        <fullName evidence="2">ABC transporter tungsten-binding protein</fullName>
    </submittedName>
</protein>
<dbReference type="HOGENOM" id="CLU_061511_0_0_2"/>
<accession>G7WNW7</accession>
<dbReference type="Pfam" id="PF12849">
    <property type="entry name" value="PBP_like_2"/>
    <property type="match status" value="1"/>
</dbReference>
<feature type="domain" description="PBP" evidence="1">
    <location>
        <begin position="36"/>
        <end position="266"/>
    </location>
</feature>
<sequence>MKVISHRISAFALIVALLCTAAAAEEGAVEGGKELLRISTTTSLYDTLLLDEMEDIFEEMYNVDVRTVSGGTGIAIERAVKGDADLILVHDVERERKFIEDGYGLSRTCFAYNYFIIVGPEDDPAGITGLNASDAMRAIMLHGVENPGEVKFVSRGDDSGTHAREKLLWDRAGLDYAEIATSGNWYVEAGQGMGPTLMMADEMEGYTLCDTSTFAAFRRDLDLVPLIESDEFLINVYAAVPVSPAVYPDTNCEMARNFINFLVSAEGQDLIAEYGKETIGKPLFNPARGNCDLIGCSGDECLVPLAEDVCSRASA</sequence>
<dbReference type="Gene3D" id="3.40.190.10">
    <property type="entry name" value="Periplasmic binding protein-like II"/>
    <property type="match status" value="2"/>
</dbReference>
<dbReference type="RefSeq" id="WP_014586912.1">
    <property type="nucleotide sequence ID" value="NC_017527.1"/>
</dbReference>
<dbReference type="PANTHER" id="PTHR37945:SF1">
    <property type="entry name" value="EXTRACELLULAR TUNGSTATE BINDING PROTEIN"/>
    <property type="match status" value="1"/>
</dbReference>
<evidence type="ECO:0000313" key="3">
    <source>
        <dbReference type="Proteomes" id="UP000005877"/>
    </source>
</evidence>
<dbReference type="EMBL" id="CP003117">
    <property type="protein sequence ID" value="AET64727.1"/>
    <property type="molecule type" value="Genomic_DNA"/>
</dbReference>
<evidence type="ECO:0000313" key="2">
    <source>
        <dbReference type="EMBL" id="AET64727.1"/>
    </source>
</evidence>
<proteinExistence type="predicted"/>
<dbReference type="PATRIC" id="fig|1110509.7.peg.1513"/>
<dbReference type="AlphaFoldDB" id="G7WNW7"/>
<name>G7WNW7_METH6</name>